<protein>
    <submittedName>
        <fullName evidence="3">Uncharacterized protein LOC107792916 isoform X2</fullName>
    </submittedName>
</protein>
<evidence type="ECO:0000313" key="2">
    <source>
        <dbReference type="Proteomes" id="UP000790787"/>
    </source>
</evidence>
<comment type="similarity">
    <text evidence="1">Belongs to the remorin family.</text>
</comment>
<reference evidence="2" key="1">
    <citation type="journal article" date="2014" name="Nat. Commun.">
        <title>The tobacco genome sequence and its comparison with those of tomato and potato.</title>
        <authorList>
            <person name="Sierro N."/>
            <person name="Battey J.N."/>
            <person name="Ouadi S."/>
            <person name="Bakaher N."/>
            <person name="Bovet L."/>
            <person name="Willig A."/>
            <person name="Goepfert S."/>
            <person name="Peitsch M.C."/>
            <person name="Ivanov N.V."/>
        </authorList>
    </citation>
    <scope>NUCLEOTIDE SEQUENCE [LARGE SCALE GENOMIC DNA]</scope>
</reference>
<reference evidence="3" key="2">
    <citation type="submission" date="2025-08" db="UniProtKB">
        <authorList>
            <consortium name="RefSeq"/>
        </authorList>
    </citation>
    <scope>IDENTIFICATION</scope>
    <source>
        <tissue evidence="3">Leaf</tissue>
    </source>
</reference>
<dbReference type="Proteomes" id="UP000790787">
    <property type="component" value="Chromosome 9"/>
</dbReference>
<dbReference type="AlphaFoldDB" id="A0A1S4A2C6"/>
<dbReference type="PANTHER" id="PTHR31471:SF1">
    <property type="entry name" value="OS12G0613600 PROTEIN"/>
    <property type="match status" value="1"/>
</dbReference>
<name>A0A1S4A2C6_TOBAC</name>
<proteinExistence type="inferred from homology"/>
<dbReference type="RefSeq" id="XP_016470755.1">
    <property type="nucleotide sequence ID" value="XM_016615269.1"/>
</dbReference>
<organism evidence="2 3">
    <name type="scientific">Nicotiana tabacum</name>
    <name type="common">Common tobacco</name>
    <dbReference type="NCBI Taxonomy" id="4097"/>
    <lineage>
        <taxon>Eukaryota</taxon>
        <taxon>Viridiplantae</taxon>
        <taxon>Streptophyta</taxon>
        <taxon>Embryophyta</taxon>
        <taxon>Tracheophyta</taxon>
        <taxon>Spermatophyta</taxon>
        <taxon>Magnoliopsida</taxon>
        <taxon>eudicotyledons</taxon>
        <taxon>Gunneridae</taxon>
        <taxon>Pentapetalae</taxon>
        <taxon>asterids</taxon>
        <taxon>lamiids</taxon>
        <taxon>Solanales</taxon>
        <taxon>Solanaceae</taxon>
        <taxon>Nicotianoideae</taxon>
        <taxon>Nicotianeae</taxon>
        <taxon>Nicotiana</taxon>
    </lineage>
</organism>
<dbReference type="OrthoDB" id="1900877at2759"/>
<dbReference type="Pfam" id="PF03763">
    <property type="entry name" value="Remorin_C"/>
    <property type="match status" value="1"/>
</dbReference>
<evidence type="ECO:0000313" key="3">
    <source>
        <dbReference type="RefSeq" id="XP_016470755.2"/>
    </source>
</evidence>
<dbReference type="GeneID" id="107792916"/>
<dbReference type="PANTHER" id="PTHR31471">
    <property type="entry name" value="OS02G0116800 PROTEIN"/>
    <property type="match status" value="1"/>
</dbReference>
<dbReference type="InterPro" id="IPR005516">
    <property type="entry name" value="Remorin_C"/>
</dbReference>
<sequence length="513" mass="57301">MSYVLPSLIWLSPRKLRSMLLGAEKKRREEIVEDQELESATLSLRSQLPEIHDSGCNLEKCKDVNVVSIVPESSTSVAVDTPASLEMMNDMRIKDQSLVNSRIRSQDDSILDCDSGFDSISTISPLFEFQKAERAAQRVPIAPFSKPAPSKWDDAQKWIASPTSNRPRTGQSSQVVGSRKTSHSGYGYRQQPTKVVIEVPDQQLVPYEEPVDTKQIDSGQPKDSGVQKFVSWEAEPYPIAESYPKPVLMIENSIGQSAINLSRHDSSVSIHSATVIPQPSTARSVSMRDMGTEMTPIASQEPSRTGTPVRATTPTRSPTSSRPSTPGAAPASSPLNDNLEARIDDLTDQELQMKTRREIMALGTKLGKMNIAAWASKDGEDRNASSLLKTDKQEQLTTTVTETRAAAWEDAEKAKYMARFKREEIKIQAWENHQQAKTEAEMRKNEVEVEKMRAGAQDKLMNKLAAVRHKAEEKLAAAEARRNNHVVKIEKQAEYIRKTGRLPRSFSFCRWCF</sequence>
<dbReference type="RefSeq" id="XP_016470755.2">
    <property type="nucleotide sequence ID" value="XM_016615269.2"/>
</dbReference>
<evidence type="ECO:0000256" key="1">
    <source>
        <dbReference type="ARBA" id="ARBA00005711"/>
    </source>
</evidence>
<accession>A0A1S4A2C6</accession>
<keyword evidence="2" id="KW-1185">Reference proteome</keyword>
<gene>
    <name evidence="3" type="primary">LOC107792916</name>
</gene>